<keyword evidence="2" id="KW-1185">Reference proteome</keyword>
<evidence type="ECO:0000313" key="2">
    <source>
        <dbReference type="Proteomes" id="UP000299102"/>
    </source>
</evidence>
<protein>
    <submittedName>
        <fullName evidence="1">Uncharacterized protein</fullName>
    </submittedName>
</protein>
<evidence type="ECO:0000313" key="1">
    <source>
        <dbReference type="EMBL" id="GBP91668.1"/>
    </source>
</evidence>
<dbReference type="EMBL" id="BGZK01002193">
    <property type="protein sequence ID" value="GBP91668.1"/>
    <property type="molecule type" value="Genomic_DNA"/>
</dbReference>
<name>A0A4C1ZVF5_EUMVA</name>
<organism evidence="1 2">
    <name type="scientific">Eumeta variegata</name>
    <name type="common">Bagworm moth</name>
    <name type="synonym">Eumeta japonica</name>
    <dbReference type="NCBI Taxonomy" id="151549"/>
    <lineage>
        <taxon>Eukaryota</taxon>
        <taxon>Metazoa</taxon>
        <taxon>Ecdysozoa</taxon>
        <taxon>Arthropoda</taxon>
        <taxon>Hexapoda</taxon>
        <taxon>Insecta</taxon>
        <taxon>Pterygota</taxon>
        <taxon>Neoptera</taxon>
        <taxon>Endopterygota</taxon>
        <taxon>Lepidoptera</taxon>
        <taxon>Glossata</taxon>
        <taxon>Ditrysia</taxon>
        <taxon>Tineoidea</taxon>
        <taxon>Psychidae</taxon>
        <taxon>Oiketicinae</taxon>
        <taxon>Eumeta</taxon>
    </lineage>
</organism>
<accession>A0A4C1ZVF5</accession>
<gene>
    <name evidence="1" type="ORF">EVAR_77465_1</name>
</gene>
<comment type="caution">
    <text evidence="1">The sequence shown here is derived from an EMBL/GenBank/DDBJ whole genome shotgun (WGS) entry which is preliminary data.</text>
</comment>
<sequence length="355" mass="39581">MEPIGFQRVEYNARNSAAVKLVTNGSQWRKIDTRGRRRKGRGALNLRTALFARNPERQSFLHCSVQCCFRMSKTFSNNSPFRDNKKKIIREDTAGGGLSSRIKNNKSPGQWGRGYSFIRYKPANRGAGIPRRFPPNMSVPFSLAAFTHLPSFSIGRGPGGGLYAIERVHRRYISSQGQQNDSQGQQNDSKCSTLDAVERQKLILRCTSSVVAIVLYIRLVRGPKKKNLRNATSSGVEGLREPSGRRAPWNNYLTSNAAVAEDCARGPTSRYLDSQTTWGGQRRCRIMRHNGTLSSPDHQLTKNTTVTMEIGNEGGTGAEVRGLRLIESETGRCDTYVEKKVKCELYSHTEGPVPP</sequence>
<dbReference type="AlphaFoldDB" id="A0A4C1ZVF5"/>
<reference evidence="1 2" key="1">
    <citation type="journal article" date="2019" name="Commun. Biol.">
        <title>The bagworm genome reveals a unique fibroin gene that provides high tensile strength.</title>
        <authorList>
            <person name="Kono N."/>
            <person name="Nakamura H."/>
            <person name="Ohtoshi R."/>
            <person name="Tomita M."/>
            <person name="Numata K."/>
            <person name="Arakawa K."/>
        </authorList>
    </citation>
    <scope>NUCLEOTIDE SEQUENCE [LARGE SCALE GENOMIC DNA]</scope>
</reference>
<proteinExistence type="predicted"/>
<dbReference type="Proteomes" id="UP000299102">
    <property type="component" value="Unassembled WGS sequence"/>
</dbReference>